<dbReference type="EMBL" id="CAUYUJ010015966">
    <property type="protein sequence ID" value="CAK0860325.1"/>
    <property type="molecule type" value="Genomic_DNA"/>
</dbReference>
<feature type="compositionally biased region" description="Low complexity" evidence="5">
    <location>
        <begin position="48"/>
        <end position="79"/>
    </location>
</feature>
<feature type="compositionally biased region" description="Low complexity" evidence="5">
    <location>
        <begin position="586"/>
        <end position="622"/>
    </location>
</feature>
<dbReference type="InterPro" id="IPR049899">
    <property type="entry name" value="Znf_C2HC_C3H"/>
</dbReference>
<sequence>MAPGQEDDTPLLASPLPQAASAATPAAKVQSPPVPRALCFDSCGSAGGTPRTPRAPARAGPGAPGAAPPASASPQRPSSLWQQLAAEERTPPARGAACGATPSPSVFRPADGPGEATWRVAESADLSGWCGRGLGGGAPELPPWPIGSSTSASPDRYTSARQLGGQLTGMSSELSYAEQTEVIAQFLCSLEPSEVAASNRGGSSSSGSRAPLGGGVERSCQQQGEGTADGHGAAASTPVEQRGAGLCGGAERGWPADAEGTAEEYSAAASTPVEHRSAQAAHQASSPEEPLSAERGAHAGQWTEPHSLPGGSSFSGSRALPGSGAERSWPADAKGTAEGHDAAASAPNKHRGALGGGAERSWLADAEETAEEYSAAASTPVEHRSAQAAHQAGSPEEPPSAERGATVGQWTEPLEEFPSEEIRLRRCGFCGRSFRQDRLPVHEAVCARAASGGPGRARFDSFGQRCGGAAAWWWPGGAGALAEPAEREPRSAGARAVARGSLARPAAASAGASARARRVRPGTAPPRWRAGPAEQAAQAAGPAEQPASPARAAAPARPPCAQGKAAARAAGRGAGSPGLGRGQSSPPAAGKRPATPARPRALGGARASAGALASPARPLRAPIPGESPELGQGAAGDRPGPWGTSGWSAGGRAWHTPPAAPASGAGSSCARSEPARTHARGAGSSRAQPPPPPEQAGPRRPAPQQPLGPCGGAHRSDAHATPPPPPHRQQPHGGKIGPAVPEPTSRADADPAGPDGFASDVSATRPACAPLGSEAARQPRWGPPAVAACWSPEASLQSQKTGRSADSATATPEPIGRAAGQSSGESGRGLLGCPMTPPKEPASRATGQEEGPQEKGPKGAKAAGAAAVAEKLKWAPSPALGAMLQEVERLGAQVDEMRRRALPESPSGQGSPGGTADDCWAKGSGPGDLHVWPELGRPPRRSRAAYDPLRYCGTAATTAADADQALAPGARKASDDELASMVDSLELQSLRFQDYLRQCAHQVRERRRHIESCGAGAAKAAAGSEVGESSRH</sequence>
<feature type="compositionally biased region" description="Low complexity" evidence="5">
    <location>
        <begin position="491"/>
        <end position="514"/>
    </location>
</feature>
<feature type="compositionally biased region" description="Low complexity" evidence="5">
    <location>
        <begin position="10"/>
        <end position="27"/>
    </location>
</feature>
<proteinExistence type="predicted"/>
<organism evidence="7 8">
    <name type="scientific">Prorocentrum cordatum</name>
    <dbReference type="NCBI Taxonomy" id="2364126"/>
    <lineage>
        <taxon>Eukaryota</taxon>
        <taxon>Sar</taxon>
        <taxon>Alveolata</taxon>
        <taxon>Dinophyceae</taxon>
        <taxon>Prorocentrales</taxon>
        <taxon>Prorocentraceae</taxon>
        <taxon>Prorocentrum</taxon>
    </lineage>
</organism>
<evidence type="ECO:0000256" key="2">
    <source>
        <dbReference type="ARBA" id="ARBA00022771"/>
    </source>
</evidence>
<keyword evidence="2 4" id="KW-0863">Zinc-finger</keyword>
<accession>A0ABN9UKH0</accession>
<feature type="compositionally biased region" description="Low complexity" evidence="5">
    <location>
        <begin position="1012"/>
        <end position="1032"/>
    </location>
</feature>
<evidence type="ECO:0000313" key="7">
    <source>
        <dbReference type="EMBL" id="CAK0860325.1"/>
    </source>
</evidence>
<feature type="region of interest" description="Disordered" evidence="5">
    <location>
        <begin position="1"/>
        <end position="115"/>
    </location>
</feature>
<feature type="compositionally biased region" description="Polar residues" evidence="5">
    <location>
        <begin position="794"/>
        <end position="810"/>
    </location>
</feature>
<evidence type="ECO:0000256" key="3">
    <source>
        <dbReference type="ARBA" id="ARBA00022833"/>
    </source>
</evidence>
<gene>
    <name evidence="7" type="ORF">PCOR1329_LOCUS49326</name>
</gene>
<name>A0ABN9UKH0_9DINO</name>
<dbReference type="Proteomes" id="UP001189429">
    <property type="component" value="Unassembled WGS sequence"/>
</dbReference>
<feature type="region of interest" description="Disordered" evidence="5">
    <location>
        <begin position="896"/>
        <end position="942"/>
    </location>
</feature>
<evidence type="ECO:0000256" key="4">
    <source>
        <dbReference type="PROSITE-ProRule" id="PRU01371"/>
    </source>
</evidence>
<keyword evidence="3" id="KW-0862">Zinc</keyword>
<evidence type="ECO:0000313" key="8">
    <source>
        <dbReference type="Proteomes" id="UP001189429"/>
    </source>
</evidence>
<reference evidence="7" key="1">
    <citation type="submission" date="2023-10" db="EMBL/GenBank/DDBJ databases">
        <authorList>
            <person name="Chen Y."/>
            <person name="Shah S."/>
            <person name="Dougan E. K."/>
            <person name="Thang M."/>
            <person name="Chan C."/>
        </authorList>
    </citation>
    <scope>NUCLEOTIDE SEQUENCE [LARGE SCALE GENOMIC DNA]</scope>
</reference>
<evidence type="ECO:0000256" key="5">
    <source>
        <dbReference type="SAM" id="MobiDB-lite"/>
    </source>
</evidence>
<evidence type="ECO:0000259" key="6">
    <source>
        <dbReference type="PROSITE" id="PS52027"/>
    </source>
</evidence>
<feature type="compositionally biased region" description="Pro residues" evidence="5">
    <location>
        <begin position="688"/>
        <end position="706"/>
    </location>
</feature>
<protein>
    <recommendedName>
        <fullName evidence="6">C2HC/C3H-type domain-containing protein</fullName>
    </recommendedName>
</protein>
<feature type="compositionally biased region" description="Low complexity" evidence="5">
    <location>
        <begin position="859"/>
        <end position="868"/>
    </location>
</feature>
<dbReference type="PROSITE" id="PS52027">
    <property type="entry name" value="ZF_C2HC_C3H"/>
    <property type="match status" value="1"/>
</dbReference>
<dbReference type="Pfam" id="PF13913">
    <property type="entry name" value="zf-C2HC_2"/>
    <property type="match status" value="1"/>
</dbReference>
<feature type="compositionally biased region" description="Low complexity" evidence="5">
    <location>
        <begin position="196"/>
        <end position="211"/>
    </location>
</feature>
<evidence type="ECO:0000256" key="1">
    <source>
        <dbReference type="ARBA" id="ARBA00022723"/>
    </source>
</evidence>
<feature type="region of interest" description="Disordered" evidence="5">
    <location>
        <begin position="482"/>
        <end position="868"/>
    </location>
</feature>
<feature type="domain" description="C2HC/C3H-type" evidence="6">
    <location>
        <begin position="423"/>
        <end position="452"/>
    </location>
</feature>
<feature type="compositionally biased region" description="Gly residues" evidence="5">
    <location>
        <begin position="572"/>
        <end position="581"/>
    </location>
</feature>
<keyword evidence="1" id="KW-0479">Metal-binding</keyword>
<keyword evidence="8" id="KW-1185">Reference proteome</keyword>
<feature type="region of interest" description="Disordered" evidence="5">
    <location>
        <begin position="130"/>
        <end position="164"/>
    </location>
</feature>
<comment type="caution">
    <text evidence="7">The sequence shown here is derived from an EMBL/GenBank/DDBJ whole genome shotgun (WGS) entry which is preliminary data.</text>
</comment>
<feature type="compositionally biased region" description="Low complexity" evidence="5">
    <location>
        <begin position="530"/>
        <end position="571"/>
    </location>
</feature>
<feature type="region of interest" description="Disordered" evidence="5">
    <location>
        <begin position="1010"/>
        <end position="1032"/>
    </location>
</feature>
<feature type="region of interest" description="Disordered" evidence="5">
    <location>
        <begin position="195"/>
        <end position="406"/>
    </location>
</feature>